<dbReference type="Pfam" id="PF05600">
    <property type="entry name" value="CDK5RAP3"/>
    <property type="match status" value="1"/>
</dbReference>
<keyword evidence="2" id="KW-0175">Coiled coil</keyword>
<feature type="coiled-coil region" evidence="2">
    <location>
        <begin position="123"/>
        <end position="150"/>
    </location>
</feature>
<gene>
    <name evidence="3" type="ORF">KQX54_013134</name>
</gene>
<accession>A0AAV7IJI6</accession>
<organism evidence="3 4">
    <name type="scientific">Cotesia glomerata</name>
    <name type="common">Lepidopteran parasitic wasp</name>
    <name type="synonym">Apanteles glomeratus</name>
    <dbReference type="NCBI Taxonomy" id="32391"/>
    <lineage>
        <taxon>Eukaryota</taxon>
        <taxon>Metazoa</taxon>
        <taxon>Ecdysozoa</taxon>
        <taxon>Arthropoda</taxon>
        <taxon>Hexapoda</taxon>
        <taxon>Insecta</taxon>
        <taxon>Pterygota</taxon>
        <taxon>Neoptera</taxon>
        <taxon>Endopterygota</taxon>
        <taxon>Hymenoptera</taxon>
        <taxon>Apocrita</taxon>
        <taxon>Ichneumonoidea</taxon>
        <taxon>Braconidae</taxon>
        <taxon>Microgastrinae</taxon>
        <taxon>Cotesia</taxon>
    </lineage>
</organism>
<name>A0AAV7IJI6_COTGL</name>
<feature type="non-terminal residue" evidence="3">
    <location>
        <position position="1"/>
    </location>
</feature>
<dbReference type="GO" id="GO:0012505">
    <property type="term" value="C:endomembrane system"/>
    <property type="evidence" value="ECO:0007669"/>
    <property type="project" value="TreeGrafter"/>
</dbReference>
<dbReference type="PANTHER" id="PTHR14894:SF0">
    <property type="entry name" value="CDK5 REGULATORY SUBUNIT-ASSOCIATED PROTEIN 3"/>
    <property type="match status" value="1"/>
</dbReference>
<sequence length="423" mass="48404">ERNIPIDISAGKLLEWLISRRHCERTWQDNVLVVRTKINNAIQDMPEHEGIVKLVTGTYINYFHCHKIVSILEKTEANSKNLFGRYGSQRMKDWKEIIRLYEKDNLYLAEAAQILIRNINYEIPSLKKQINKLDQTKRDLEKNIAESKKSEIIAQSEFDTLCKNLGITGQGIKKELAERIDVLPKIYDTIVKKCQALSNVITFYEAFALFTLGGKSDRGCVPIIQYVIEKGNTTTYEWIYGEVPDSIVEPLLKHTQTDVEESSSIDFGDTDDYLSSLNNSNNVNDNIEFDFNTDDSVFISNKSGNIDEDISLEESGIVVESISLKNGIATGNEALRILDNSKTRDEFIDQLLELEAFLKLRLYELKNERHGHPNMSQIQESSTILQLSSLDSIQNMLDNVQIVLSAILDNQVQHLHRIKHSHR</sequence>
<evidence type="ECO:0000256" key="2">
    <source>
        <dbReference type="SAM" id="Coils"/>
    </source>
</evidence>
<keyword evidence="4" id="KW-1185">Reference proteome</keyword>
<dbReference type="EMBL" id="JAHXZJ010001492">
    <property type="protein sequence ID" value="KAH0552599.1"/>
    <property type="molecule type" value="Genomic_DNA"/>
</dbReference>
<reference evidence="3 4" key="1">
    <citation type="journal article" date="2021" name="J. Hered.">
        <title>A chromosome-level genome assembly of the parasitoid wasp, Cotesia glomerata (Hymenoptera: Braconidae).</title>
        <authorList>
            <person name="Pinto B.J."/>
            <person name="Weis J.J."/>
            <person name="Gamble T."/>
            <person name="Ode P.J."/>
            <person name="Paul R."/>
            <person name="Zaspel J.M."/>
        </authorList>
    </citation>
    <scope>NUCLEOTIDE SEQUENCE [LARGE SCALE GENOMIC DNA]</scope>
    <source>
        <strain evidence="3">CgM1</strain>
    </source>
</reference>
<comment type="similarity">
    <text evidence="1">Belongs to the CDK5RAP3 family.</text>
</comment>
<evidence type="ECO:0000313" key="4">
    <source>
        <dbReference type="Proteomes" id="UP000826195"/>
    </source>
</evidence>
<evidence type="ECO:0000256" key="1">
    <source>
        <dbReference type="ARBA" id="ARBA00007478"/>
    </source>
</evidence>
<dbReference type="InterPro" id="IPR008491">
    <property type="entry name" value="CDK5RAP3"/>
</dbReference>
<dbReference type="GO" id="GO:0007346">
    <property type="term" value="P:regulation of mitotic cell cycle"/>
    <property type="evidence" value="ECO:0007669"/>
    <property type="project" value="TreeGrafter"/>
</dbReference>
<evidence type="ECO:0008006" key="5">
    <source>
        <dbReference type="Google" id="ProtNLM"/>
    </source>
</evidence>
<evidence type="ECO:0000313" key="3">
    <source>
        <dbReference type="EMBL" id="KAH0552599.1"/>
    </source>
</evidence>
<protein>
    <recommendedName>
        <fullName evidence="5">CDK5 regulatory subunit-associated protein 3</fullName>
    </recommendedName>
</protein>
<comment type="caution">
    <text evidence="3">The sequence shown here is derived from an EMBL/GenBank/DDBJ whole genome shotgun (WGS) entry which is preliminary data.</text>
</comment>
<dbReference type="Proteomes" id="UP000826195">
    <property type="component" value="Unassembled WGS sequence"/>
</dbReference>
<dbReference type="AlphaFoldDB" id="A0AAV7IJI6"/>
<dbReference type="PANTHER" id="PTHR14894">
    <property type="entry name" value="CDK5 REGULATORY SUBUNIT-ASSOCIATED PROTEIN 3"/>
    <property type="match status" value="1"/>
</dbReference>
<proteinExistence type="inferred from homology"/>